<keyword evidence="3" id="KW-1185">Reference proteome</keyword>
<accession>E3SRA7</accession>
<proteinExistence type="predicted"/>
<dbReference type="RefSeq" id="YP_004323827.1">
    <property type="nucleotide sequence ID" value="NC_015285.1"/>
</dbReference>
<dbReference type="Proteomes" id="UP000006537">
    <property type="component" value="Segment"/>
</dbReference>
<gene>
    <name evidence="2" type="ORF">Syn33_221</name>
</gene>
<sequence length="79" mass="9127">MDLPKIKNENLPDKLKEMLGNSDAEFDSLMDPLDALNIGMNLDEYNIQRKETALKLVEARKKLQELRKLEKKKIKNGSI</sequence>
<evidence type="ECO:0000256" key="1">
    <source>
        <dbReference type="SAM" id="Coils"/>
    </source>
</evidence>
<reference evidence="2 3" key="1">
    <citation type="journal article" date="2010" name="Environ. Microbiol.">
        <title>Genomic analysis of oceanic cyanobacterial myoviruses compared with T4-like myoviruses from diverse hosts and environments.</title>
        <authorList>
            <person name="Sullivan M.B."/>
            <person name="Huang K.H."/>
            <person name="Ignacio-Espinoza J.C."/>
            <person name="Berlin A.M."/>
            <person name="Kelly L."/>
            <person name="Weigele P.R."/>
            <person name="DeFrancesco A.S."/>
            <person name="Kern S.E."/>
            <person name="Thompson L.R."/>
            <person name="Young S."/>
            <person name="Yandava C."/>
            <person name="Fu R."/>
            <person name="Krastins B."/>
            <person name="Chase M."/>
            <person name="Sarracino D."/>
            <person name="Osburne M.S."/>
            <person name="Henn M.R."/>
            <person name="Chisholm S.W."/>
        </authorList>
    </citation>
    <scope>NUCLEOTIDE SEQUENCE [LARGE SCALE GENOMIC DNA]</scope>
    <source>
        <strain evidence="2">Syn33</strain>
    </source>
</reference>
<dbReference type="OrthoDB" id="25891at10239"/>
<organism evidence="2 3">
    <name type="scientific">Prochlorococcus phage Syn33</name>
    <dbReference type="NCBI Taxonomy" id="444878"/>
    <lineage>
        <taxon>Viruses</taxon>
        <taxon>Duplodnaviria</taxon>
        <taxon>Heunggongvirae</taxon>
        <taxon>Uroviricota</taxon>
        <taxon>Caudoviricetes</taxon>
        <taxon>Pantevenvirales</taxon>
        <taxon>Kyanoviridae</taxon>
        <taxon>Brizovirus</taxon>
        <taxon>Brizovirus syn33</taxon>
    </lineage>
</organism>
<evidence type="ECO:0000313" key="3">
    <source>
        <dbReference type="Proteomes" id="UP000006537"/>
    </source>
</evidence>
<name>E3SRA7_9CAUD</name>
<evidence type="ECO:0000313" key="2">
    <source>
        <dbReference type="EMBL" id="ADO99563.1"/>
    </source>
</evidence>
<dbReference type="EMBL" id="GU071108">
    <property type="protein sequence ID" value="ADO99563.1"/>
    <property type="molecule type" value="Genomic_DNA"/>
</dbReference>
<dbReference type="GeneID" id="10328127"/>
<keyword evidence="1" id="KW-0175">Coiled coil</keyword>
<feature type="coiled-coil region" evidence="1">
    <location>
        <begin position="42"/>
        <end position="76"/>
    </location>
</feature>
<protein>
    <submittedName>
        <fullName evidence="2">Uncharacterized protein</fullName>
    </submittedName>
</protein>
<dbReference type="KEGG" id="vg:10328127"/>